<evidence type="ECO:0000313" key="3">
    <source>
        <dbReference type="EMBL" id="ERF75025.1"/>
    </source>
</evidence>
<dbReference type="AlphaFoldDB" id="U1HW94"/>
<keyword evidence="4" id="KW-1185">Reference proteome</keyword>
<proteinExistence type="predicted"/>
<dbReference type="EMBL" id="KE720834">
    <property type="protein sequence ID" value="ERF75025.1"/>
    <property type="molecule type" value="Genomic_DNA"/>
</dbReference>
<dbReference type="InterPro" id="IPR016477">
    <property type="entry name" value="Fructo-/Ketosamine-3-kinase"/>
</dbReference>
<comment type="catalytic activity">
    <reaction evidence="2">
        <text>N(6)-D-ribulosyl-L-lysyl-[protein] + ATP = N(6)-(3-O-phospho-D-ribulosyl)-L-lysyl-[protein] + ADP + H(+)</text>
        <dbReference type="Rhea" id="RHEA:48432"/>
        <dbReference type="Rhea" id="RHEA-COMP:12103"/>
        <dbReference type="Rhea" id="RHEA-COMP:12104"/>
        <dbReference type="ChEBI" id="CHEBI:15378"/>
        <dbReference type="ChEBI" id="CHEBI:30616"/>
        <dbReference type="ChEBI" id="CHEBI:90418"/>
        <dbReference type="ChEBI" id="CHEBI:90420"/>
        <dbReference type="ChEBI" id="CHEBI:456216"/>
        <dbReference type="EC" id="2.7.1.172"/>
    </reaction>
    <physiologicalReaction direction="left-to-right" evidence="2">
        <dbReference type="Rhea" id="RHEA:48433"/>
    </physiologicalReaction>
</comment>
<evidence type="ECO:0000256" key="2">
    <source>
        <dbReference type="ARBA" id="ARBA00048655"/>
    </source>
</evidence>
<dbReference type="OrthoDB" id="5772781at2759"/>
<dbReference type="eggNOG" id="KOG3021">
    <property type="taxonomic scope" value="Eukaryota"/>
</dbReference>
<dbReference type="PANTHER" id="PTHR12149">
    <property type="entry name" value="FRUCTOSAMINE 3 KINASE-RELATED PROTEIN"/>
    <property type="match status" value="1"/>
</dbReference>
<gene>
    <name evidence="3" type="ORF">EPUS_08839</name>
</gene>
<sequence>MAEAEELRQLTLAAMAKLSLGSTQSDDIDENVLAALPPGTEFVSIAPHGVSSFNETWRIETTLDGVEKLYFMKSHKGDLGRRSLQGSFESEKLFCEYEPEHVPRPIAFGNYKSDPDTWFFLAAFHDMVEELPEVDKLVSIVADYHRKSFAKSPGGKWGFHMETGLPFKMIDEEEIVHGQADELDELKKDLFEKVMPRLLRPMETGGRSIKPCLIHTDLWPGNILPDVDTDRLMLYDSRAMWGHNECDLGTWRAARFRLGTPYVTEYQRKMSMSEPQEDWSDRHALYALRYKILNAVLFPGEERLRRVFMDEMRRLIQKYPNGLDDFQEESDMKVRKSATAIVPRQAALQESTGNVQ</sequence>
<dbReference type="OMA" id="FYGHHEM"/>
<name>U1HW94_ENDPU</name>
<dbReference type="PANTHER" id="PTHR12149:SF8">
    <property type="entry name" value="PROTEIN-RIBULOSAMINE 3-KINASE"/>
    <property type="match status" value="1"/>
</dbReference>
<dbReference type="GeneID" id="19243681"/>
<dbReference type="GO" id="GO:0102193">
    <property type="term" value="F:protein-ribulosamine 3-kinase activity"/>
    <property type="evidence" value="ECO:0007669"/>
    <property type="project" value="UniProtKB-EC"/>
</dbReference>
<dbReference type="RefSeq" id="XP_007787642.1">
    <property type="nucleotide sequence ID" value="XM_007789452.1"/>
</dbReference>
<evidence type="ECO:0000256" key="1">
    <source>
        <dbReference type="ARBA" id="ARBA00011961"/>
    </source>
</evidence>
<dbReference type="Proteomes" id="UP000019373">
    <property type="component" value="Unassembled WGS sequence"/>
</dbReference>
<accession>U1HW94</accession>
<dbReference type="Pfam" id="PF03881">
    <property type="entry name" value="Fructosamin_kin"/>
    <property type="match status" value="1"/>
</dbReference>
<organism evidence="3 4">
    <name type="scientific">Endocarpon pusillum (strain Z07020 / HMAS-L-300199)</name>
    <name type="common">Lichen-forming fungus</name>
    <dbReference type="NCBI Taxonomy" id="1263415"/>
    <lineage>
        <taxon>Eukaryota</taxon>
        <taxon>Fungi</taxon>
        <taxon>Dikarya</taxon>
        <taxon>Ascomycota</taxon>
        <taxon>Pezizomycotina</taxon>
        <taxon>Eurotiomycetes</taxon>
        <taxon>Chaetothyriomycetidae</taxon>
        <taxon>Verrucariales</taxon>
        <taxon>Verrucariaceae</taxon>
        <taxon>Endocarpon</taxon>
    </lineage>
</organism>
<dbReference type="InterPro" id="IPR011009">
    <property type="entry name" value="Kinase-like_dom_sf"/>
</dbReference>
<dbReference type="EC" id="2.7.1.172" evidence="1"/>
<dbReference type="Gene3D" id="3.90.1200.10">
    <property type="match status" value="1"/>
</dbReference>
<reference evidence="4" key="1">
    <citation type="journal article" date="2014" name="BMC Genomics">
        <title>Genome characteristics reveal the impact of lichenization on lichen-forming fungus Endocarpon pusillum Hedwig (Verrucariales, Ascomycota).</title>
        <authorList>
            <person name="Wang Y.-Y."/>
            <person name="Liu B."/>
            <person name="Zhang X.-Y."/>
            <person name="Zhou Q.-M."/>
            <person name="Zhang T."/>
            <person name="Li H."/>
            <person name="Yu Y.-F."/>
            <person name="Zhang X.-L."/>
            <person name="Hao X.-Y."/>
            <person name="Wang M."/>
            <person name="Wang L."/>
            <person name="Wei J.-C."/>
        </authorList>
    </citation>
    <scope>NUCLEOTIDE SEQUENCE [LARGE SCALE GENOMIC DNA]</scope>
    <source>
        <strain evidence="4">Z07020 / HMAS-L-300199</strain>
    </source>
</reference>
<protein>
    <recommendedName>
        <fullName evidence="1">protein-ribulosamine 3-kinase</fullName>
        <ecNumber evidence="1">2.7.1.172</ecNumber>
    </recommendedName>
</protein>
<dbReference type="SUPFAM" id="SSF56112">
    <property type="entry name" value="Protein kinase-like (PK-like)"/>
    <property type="match status" value="1"/>
</dbReference>
<evidence type="ECO:0000313" key="4">
    <source>
        <dbReference type="Proteomes" id="UP000019373"/>
    </source>
</evidence>
<dbReference type="HOGENOM" id="CLU_036517_1_2_1"/>